<dbReference type="PROSITE" id="PS51257">
    <property type="entry name" value="PROKAR_LIPOPROTEIN"/>
    <property type="match status" value="1"/>
</dbReference>
<proteinExistence type="predicted"/>
<keyword evidence="8" id="KW-1185">Reference proteome</keyword>
<feature type="transmembrane region" description="Helical" evidence="6">
    <location>
        <begin position="12"/>
        <end position="32"/>
    </location>
</feature>
<dbReference type="InterPro" id="IPR005171">
    <property type="entry name" value="Cyt_c_oxidase_su4_prok"/>
</dbReference>
<dbReference type="GO" id="GO:0005886">
    <property type="term" value="C:plasma membrane"/>
    <property type="evidence" value="ECO:0007669"/>
    <property type="project" value="UniProtKB-SubCell"/>
</dbReference>
<dbReference type="EMBL" id="FZNW01000021">
    <property type="protein sequence ID" value="SNR82411.1"/>
    <property type="molecule type" value="Genomic_DNA"/>
</dbReference>
<name>A0A238ZH89_9PSEU</name>
<organism evidence="7 8">
    <name type="scientific">Haloechinothrix alba</name>
    <dbReference type="NCBI Taxonomy" id="664784"/>
    <lineage>
        <taxon>Bacteria</taxon>
        <taxon>Bacillati</taxon>
        <taxon>Actinomycetota</taxon>
        <taxon>Actinomycetes</taxon>
        <taxon>Pseudonocardiales</taxon>
        <taxon>Pseudonocardiaceae</taxon>
        <taxon>Haloechinothrix</taxon>
    </lineage>
</organism>
<feature type="transmembrane region" description="Helical" evidence="6">
    <location>
        <begin position="70"/>
        <end position="87"/>
    </location>
</feature>
<evidence type="ECO:0000256" key="2">
    <source>
        <dbReference type="ARBA" id="ARBA00022475"/>
    </source>
</evidence>
<evidence type="ECO:0000313" key="8">
    <source>
        <dbReference type="Proteomes" id="UP000198348"/>
    </source>
</evidence>
<comment type="subcellular location">
    <subcellularLocation>
        <location evidence="1">Cell membrane</location>
        <topology evidence="1">Multi-pass membrane protein</topology>
    </subcellularLocation>
</comment>
<keyword evidence="2" id="KW-1003">Cell membrane</keyword>
<dbReference type="RefSeq" id="WP_089302933.1">
    <property type="nucleotide sequence ID" value="NZ_FZNW01000021.1"/>
</dbReference>
<gene>
    <name evidence="7" type="ORF">SAMN06265360_12152</name>
</gene>
<reference evidence="7 8" key="1">
    <citation type="submission" date="2017-06" db="EMBL/GenBank/DDBJ databases">
        <authorList>
            <person name="Kim H.J."/>
            <person name="Triplett B.A."/>
        </authorList>
    </citation>
    <scope>NUCLEOTIDE SEQUENCE [LARGE SCALE GENOMIC DNA]</scope>
    <source>
        <strain evidence="7 8">DSM 45207</strain>
    </source>
</reference>
<protein>
    <submittedName>
        <fullName evidence="7">Cytochrome C oxidase subunit IV</fullName>
    </submittedName>
</protein>
<keyword evidence="3 6" id="KW-0812">Transmembrane</keyword>
<dbReference type="AlphaFoldDB" id="A0A238ZH89"/>
<dbReference type="Proteomes" id="UP000198348">
    <property type="component" value="Unassembled WGS sequence"/>
</dbReference>
<accession>A0A238ZH89</accession>
<keyword evidence="4 6" id="KW-1133">Transmembrane helix</keyword>
<evidence type="ECO:0000256" key="5">
    <source>
        <dbReference type="ARBA" id="ARBA00023136"/>
    </source>
</evidence>
<evidence type="ECO:0000256" key="6">
    <source>
        <dbReference type="SAM" id="Phobius"/>
    </source>
</evidence>
<sequence length="88" mass="9481">MTKPHSRPRNVYIGLVVVTVISLAVACGAAHGLLTARVAATTATVLAFAKARFVVLDFMELRHAARVRSYFDAWLAVVCLGCAVLLLR</sequence>
<evidence type="ECO:0000256" key="4">
    <source>
        <dbReference type="ARBA" id="ARBA00022989"/>
    </source>
</evidence>
<evidence type="ECO:0000313" key="7">
    <source>
        <dbReference type="EMBL" id="SNR82411.1"/>
    </source>
</evidence>
<dbReference type="Pfam" id="PF03626">
    <property type="entry name" value="COX4_pro"/>
    <property type="match status" value="1"/>
</dbReference>
<evidence type="ECO:0000256" key="1">
    <source>
        <dbReference type="ARBA" id="ARBA00004651"/>
    </source>
</evidence>
<evidence type="ECO:0000256" key="3">
    <source>
        <dbReference type="ARBA" id="ARBA00022692"/>
    </source>
</evidence>
<keyword evidence="5 6" id="KW-0472">Membrane</keyword>